<dbReference type="GO" id="GO:0050300">
    <property type="term" value="F:aminoglycoside 6-kinase activity"/>
    <property type="evidence" value="ECO:0007669"/>
    <property type="project" value="UniProtKB-EC"/>
</dbReference>
<dbReference type="EMBL" id="JACHDS010000001">
    <property type="protein sequence ID" value="MBB6175124.1"/>
    <property type="molecule type" value="Genomic_DNA"/>
</dbReference>
<dbReference type="Pfam" id="PF04655">
    <property type="entry name" value="APH_6_hur"/>
    <property type="match status" value="1"/>
</dbReference>
<dbReference type="AlphaFoldDB" id="A0A7W9YN91"/>
<dbReference type="RefSeq" id="WP_221308253.1">
    <property type="nucleotide sequence ID" value="NZ_JACHDS010000001.1"/>
</dbReference>
<comment type="caution">
    <text evidence="1">The sequence shown here is derived from an EMBL/GenBank/DDBJ whole genome shotgun (WGS) entry which is preliminary data.</text>
</comment>
<organism evidence="1 2">
    <name type="scientific">Nocardiopsis mwathae</name>
    <dbReference type="NCBI Taxonomy" id="1472723"/>
    <lineage>
        <taxon>Bacteria</taxon>
        <taxon>Bacillati</taxon>
        <taxon>Actinomycetota</taxon>
        <taxon>Actinomycetes</taxon>
        <taxon>Streptosporangiales</taxon>
        <taxon>Nocardiopsidaceae</taxon>
        <taxon>Nocardiopsis</taxon>
    </lineage>
</organism>
<protein>
    <submittedName>
        <fullName evidence="1">Streptomycin 6-kinase</fullName>
        <ecNumber evidence="1">2.7.1.72</ecNumber>
    </submittedName>
</protein>
<sequence length="295" mass="32270">MIDVPAGFHARITAAHGAAGRRWLSALPAAVDRICREWGLRPDDGPVLHGNCGIVVPVRGTDGPLALKVSWRDDKTRWEAWALAAWAGNGAARLLAHRESAGALLLERLDPQASLERVPLDTAAAAAGRLLRRLSVPVTPPRDGPPRLAALAEEYARQWHGAPRVPIPSAVLDAARQTCRELGPDAGDLLVDQDLHYANVLRARREPWLAIDPKVVLGDPEFGVAPLLWNRFDPRLGPGELRRRLEVIVEAGELDPVLARRWSLVRVVEFWMWALDTGSTWGNRAAAALADWLGD</sequence>
<dbReference type="Proteomes" id="UP000546642">
    <property type="component" value="Unassembled WGS sequence"/>
</dbReference>
<dbReference type="EC" id="2.7.1.72" evidence="1"/>
<keyword evidence="1" id="KW-0418">Kinase</keyword>
<accession>A0A7W9YN91</accession>
<keyword evidence="1" id="KW-0808">Transferase</keyword>
<gene>
    <name evidence="1" type="ORF">HNR23_005184</name>
</gene>
<evidence type="ECO:0000313" key="2">
    <source>
        <dbReference type="Proteomes" id="UP000546642"/>
    </source>
</evidence>
<dbReference type="InterPro" id="IPR011009">
    <property type="entry name" value="Kinase-like_dom_sf"/>
</dbReference>
<reference evidence="1 2" key="1">
    <citation type="submission" date="2020-08" db="EMBL/GenBank/DDBJ databases">
        <title>Sequencing the genomes of 1000 actinobacteria strains.</title>
        <authorList>
            <person name="Klenk H.-P."/>
        </authorList>
    </citation>
    <scope>NUCLEOTIDE SEQUENCE [LARGE SCALE GENOMIC DNA]</scope>
    <source>
        <strain evidence="1 2">DSM 46659</strain>
    </source>
</reference>
<evidence type="ECO:0000313" key="1">
    <source>
        <dbReference type="EMBL" id="MBB6175124.1"/>
    </source>
</evidence>
<dbReference type="SUPFAM" id="SSF56112">
    <property type="entry name" value="Protein kinase-like (PK-like)"/>
    <property type="match status" value="1"/>
</dbReference>
<name>A0A7W9YN91_9ACTN</name>
<dbReference type="GO" id="GO:0019748">
    <property type="term" value="P:secondary metabolic process"/>
    <property type="evidence" value="ECO:0007669"/>
    <property type="project" value="InterPro"/>
</dbReference>
<dbReference type="InterPro" id="IPR006748">
    <property type="entry name" value="NH2Glyco/OHUrea_AB-resist_kin"/>
</dbReference>
<keyword evidence="2" id="KW-1185">Reference proteome</keyword>
<proteinExistence type="predicted"/>